<feature type="compositionally biased region" description="Polar residues" evidence="1">
    <location>
        <begin position="420"/>
        <end position="437"/>
    </location>
</feature>
<accession>M3K4S9</accession>
<feature type="compositionally biased region" description="Low complexity" evidence="1">
    <location>
        <begin position="438"/>
        <end position="458"/>
    </location>
</feature>
<evidence type="ECO:0000313" key="2">
    <source>
        <dbReference type="EMBL" id="EMG49759.1"/>
    </source>
</evidence>
<protein>
    <submittedName>
        <fullName evidence="2">Uncharacterized protein</fullName>
    </submittedName>
</protein>
<evidence type="ECO:0000313" key="3">
    <source>
        <dbReference type="Proteomes" id="UP000011777"/>
    </source>
</evidence>
<dbReference type="STRING" id="1245528.M3K4S9"/>
<feature type="region of interest" description="Disordered" evidence="1">
    <location>
        <begin position="419"/>
        <end position="539"/>
    </location>
</feature>
<dbReference type="EMBL" id="AOGT01000501">
    <property type="protein sequence ID" value="EMG49759.1"/>
    <property type="molecule type" value="Genomic_DNA"/>
</dbReference>
<feature type="compositionally biased region" description="Acidic residues" evidence="1">
    <location>
        <begin position="310"/>
        <end position="323"/>
    </location>
</feature>
<gene>
    <name evidence="2" type="ORF">G210_5397</name>
</gene>
<proteinExistence type="predicted"/>
<feature type="region of interest" description="Disordered" evidence="1">
    <location>
        <begin position="290"/>
        <end position="325"/>
    </location>
</feature>
<dbReference type="OrthoDB" id="4023212at2759"/>
<name>M3K4S9_CANMX</name>
<dbReference type="AlphaFoldDB" id="M3K4S9"/>
<organism evidence="2 3">
    <name type="scientific">Candida maltosa (strain Xu316)</name>
    <name type="common">Yeast</name>
    <dbReference type="NCBI Taxonomy" id="1245528"/>
    <lineage>
        <taxon>Eukaryota</taxon>
        <taxon>Fungi</taxon>
        <taxon>Dikarya</taxon>
        <taxon>Ascomycota</taxon>
        <taxon>Saccharomycotina</taxon>
        <taxon>Pichiomycetes</taxon>
        <taxon>Debaryomycetaceae</taxon>
        <taxon>Candida/Lodderomyces clade</taxon>
        <taxon>Candida</taxon>
    </lineage>
</organism>
<dbReference type="Proteomes" id="UP000011777">
    <property type="component" value="Unassembled WGS sequence"/>
</dbReference>
<evidence type="ECO:0000256" key="1">
    <source>
        <dbReference type="SAM" id="MobiDB-lite"/>
    </source>
</evidence>
<reference evidence="2 3" key="1">
    <citation type="submission" date="2013-02" db="EMBL/GenBank/DDBJ databases">
        <title>Genome sequence of Candida maltosa Xu316, a potential industrial strain for xylitol and ethanol production.</title>
        <authorList>
            <person name="Yu J."/>
            <person name="Wang Q."/>
            <person name="Geng X."/>
            <person name="Bao W."/>
            <person name="He P."/>
            <person name="Cai J."/>
        </authorList>
    </citation>
    <scope>NUCLEOTIDE SEQUENCE [LARGE SCALE GENOMIC DNA]</scope>
    <source>
        <strain evidence="3">Xu316</strain>
    </source>
</reference>
<sequence>MKFPIHILSHPGEIKDSQLNSRFCLEEKLKHTHLNTIIAPRPNMHDYIEESQVEDIPAFNVGRDTVELMKHEHEKSKRNTIVTDTTTSNRSNVFDSFVNVEKINTNQSNVEPIDIMSDGEFTNDLPSPSFQHNRSQSELRYIDKKIRKPHVKSRSEGGISKREMFGFILPQNTISPTTPKRKPPSSSSEYVTPNQSLFEHDNYHDKPFSLFTPSTSTGKGPSSKNSLDFSTLPNPFSLGTTAHQQHEILNDPISLNSEKHSSLDEELISFIVSKNKSLSQQMWLHPELQNEVSPKDATKNKGKRITNIEDTIDDDEEENENENEEIRKDEKLLLLPSRPFNLQDKYNSFMQPNKKKLLLREFFNKNNYSKANHSTTTLSTKPKISLVSLESTVSLKLDPNSSAIASNLSQSTLEVKRNSIGDQNVPINHSMNTSKQRNSTTTRATSTHNSNNNNNNNNDPNGKVVPMASSSSSAKTVNSNDTMIEMIGRPETLDTNYNSSHEFVPTRAPPPPKNNGNNRQDDTEENASSSQSSKISRQEKFQEFSKKIFKKSATTSLEPKSLYGKLMGKEKKRNKENVATVDKNIQTDDINNALNVELSDVKKKQQIKYKEEVKVSLQSFLAANSSSSVVDSFKDYVERSLI</sequence>
<comment type="caution">
    <text evidence="2">The sequence shown here is derived from an EMBL/GenBank/DDBJ whole genome shotgun (WGS) entry which is preliminary data.</text>
</comment>
<feature type="compositionally biased region" description="Low complexity" evidence="1">
    <location>
        <begin position="212"/>
        <end position="224"/>
    </location>
</feature>
<keyword evidence="3" id="KW-1185">Reference proteome</keyword>
<dbReference type="HOGENOM" id="CLU_426404_0_0_1"/>
<feature type="compositionally biased region" description="Basic and acidic residues" evidence="1">
    <location>
        <begin position="198"/>
        <end position="207"/>
    </location>
</feature>
<feature type="region of interest" description="Disordered" evidence="1">
    <location>
        <begin position="170"/>
        <end position="226"/>
    </location>
</feature>